<proteinExistence type="predicted"/>
<dbReference type="OrthoDB" id="9814909at2"/>
<dbReference type="Proteomes" id="UP000317078">
    <property type="component" value="Unassembled WGS sequence"/>
</dbReference>
<evidence type="ECO:0000313" key="1">
    <source>
        <dbReference type="EMBL" id="TPG55493.1"/>
    </source>
</evidence>
<dbReference type="InterPro" id="IPR002060">
    <property type="entry name" value="Squ/phyt_synthse"/>
</dbReference>
<accession>A0A502G3A5</accession>
<evidence type="ECO:0000313" key="2">
    <source>
        <dbReference type="Proteomes" id="UP000317078"/>
    </source>
</evidence>
<dbReference type="SUPFAM" id="SSF48576">
    <property type="entry name" value="Terpenoid synthases"/>
    <property type="match status" value="1"/>
</dbReference>
<dbReference type="AlphaFoldDB" id="A0A502G3A5"/>
<organism evidence="1 2">
    <name type="scientific">Muricoccus nepalensis</name>
    <dbReference type="NCBI Taxonomy" id="1854500"/>
    <lineage>
        <taxon>Bacteria</taxon>
        <taxon>Pseudomonadati</taxon>
        <taxon>Pseudomonadota</taxon>
        <taxon>Alphaproteobacteria</taxon>
        <taxon>Acetobacterales</taxon>
        <taxon>Roseomonadaceae</taxon>
        <taxon>Muricoccus</taxon>
    </lineage>
</organism>
<reference evidence="1 2" key="1">
    <citation type="journal article" date="2019" name="Environ. Microbiol.">
        <title>Species interactions and distinct microbial communities in high Arctic permafrost affected cryosols are associated with the CH4 and CO2 gas fluxes.</title>
        <authorList>
            <person name="Altshuler I."/>
            <person name="Hamel J."/>
            <person name="Turney S."/>
            <person name="Magnuson E."/>
            <person name="Levesque R."/>
            <person name="Greer C."/>
            <person name="Whyte L.G."/>
        </authorList>
    </citation>
    <scope>NUCLEOTIDE SEQUENCE [LARGE SCALE GENOMIC DNA]</scope>
    <source>
        <strain evidence="1 2">S9.3B</strain>
    </source>
</reference>
<dbReference type="InterPro" id="IPR008949">
    <property type="entry name" value="Isoprenoid_synthase_dom_sf"/>
</dbReference>
<dbReference type="Gene3D" id="1.10.600.10">
    <property type="entry name" value="Farnesyl Diphosphate Synthase"/>
    <property type="match status" value="1"/>
</dbReference>
<keyword evidence="2" id="KW-1185">Reference proteome</keyword>
<protein>
    <recommendedName>
        <fullName evidence="3">Phytoene synthase</fullName>
    </recommendedName>
</protein>
<dbReference type="Pfam" id="PF00494">
    <property type="entry name" value="SQS_PSY"/>
    <property type="match status" value="1"/>
</dbReference>
<comment type="caution">
    <text evidence="1">The sequence shown here is derived from an EMBL/GenBank/DDBJ whole genome shotgun (WGS) entry which is preliminary data.</text>
</comment>
<gene>
    <name evidence="1" type="ORF">EAH89_14685</name>
</gene>
<sequence length="264" mass="27746">MDATPDLPGPAGLLAGFARRHDPDRFLSALFAPAEARETLFALIAFNHELARAREAAREPMMALIRLQWWREAVEEAAAGAAPRRHEVAGPLSAEIRAGRLDPAALLAMVEGREAEETGEDAVPLAERMRATAGVMAAETGRVLGAGEEAMTGLRQVGTAYGIGGTLRSLAALAAQGRDPLPPHAEPREAARALARDGLALLKAGRRGLAGLPARAVAAALPGVLARRDLARVLRPAWQPGQASGPRGAGDRLAVAWAGWRGRF</sequence>
<evidence type="ECO:0008006" key="3">
    <source>
        <dbReference type="Google" id="ProtNLM"/>
    </source>
</evidence>
<dbReference type="RefSeq" id="WP_140884458.1">
    <property type="nucleotide sequence ID" value="NZ_RCZP01000013.1"/>
</dbReference>
<dbReference type="EMBL" id="RCZP01000013">
    <property type="protein sequence ID" value="TPG55493.1"/>
    <property type="molecule type" value="Genomic_DNA"/>
</dbReference>
<name>A0A502G3A5_9PROT</name>